<keyword evidence="5" id="KW-1185">Reference proteome</keyword>
<evidence type="ECO:0000256" key="2">
    <source>
        <dbReference type="SAM" id="SignalP"/>
    </source>
</evidence>
<feature type="non-terminal residue" evidence="4">
    <location>
        <position position="353"/>
    </location>
</feature>
<name>A0AAW2Z3L0_9EUKA</name>
<feature type="transmembrane region" description="Helical" evidence="1">
    <location>
        <begin position="243"/>
        <end position="266"/>
    </location>
</feature>
<proteinExistence type="predicted"/>
<keyword evidence="1" id="KW-1133">Transmembrane helix</keyword>
<evidence type="ECO:0000313" key="4">
    <source>
        <dbReference type="EMBL" id="KAL0483838.1"/>
    </source>
</evidence>
<dbReference type="Proteomes" id="UP001431209">
    <property type="component" value="Unassembled WGS sequence"/>
</dbReference>
<feature type="signal peptide" evidence="2">
    <location>
        <begin position="1"/>
        <end position="22"/>
    </location>
</feature>
<gene>
    <name evidence="4" type="ORF">AKO1_014019</name>
</gene>
<dbReference type="Pfam" id="PF04083">
    <property type="entry name" value="Abhydro_lipase"/>
    <property type="match status" value="1"/>
</dbReference>
<keyword evidence="1" id="KW-0472">Membrane</keyword>
<dbReference type="GO" id="GO:0006629">
    <property type="term" value="P:lipid metabolic process"/>
    <property type="evidence" value="ECO:0007669"/>
    <property type="project" value="InterPro"/>
</dbReference>
<dbReference type="EMBL" id="JAOPGA020000995">
    <property type="protein sequence ID" value="KAL0483838.1"/>
    <property type="molecule type" value="Genomic_DNA"/>
</dbReference>
<dbReference type="AlphaFoldDB" id="A0AAW2Z3L0"/>
<dbReference type="InterPro" id="IPR029058">
    <property type="entry name" value="AB_hydrolase_fold"/>
</dbReference>
<protein>
    <recommendedName>
        <fullName evidence="3">Partial AB-hydrolase lipase domain-containing protein</fullName>
    </recommendedName>
</protein>
<evidence type="ECO:0000256" key="1">
    <source>
        <dbReference type="SAM" id="Phobius"/>
    </source>
</evidence>
<comment type="caution">
    <text evidence="4">The sequence shown here is derived from an EMBL/GenBank/DDBJ whole genome shotgun (WGS) entry which is preliminary data.</text>
</comment>
<dbReference type="PANTHER" id="PTHR11005">
    <property type="entry name" value="LYSOSOMAL ACID LIPASE-RELATED"/>
    <property type="match status" value="1"/>
</dbReference>
<dbReference type="Gene3D" id="3.40.50.1820">
    <property type="entry name" value="alpha/beta hydrolase"/>
    <property type="match status" value="1"/>
</dbReference>
<evidence type="ECO:0000313" key="5">
    <source>
        <dbReference type="Proteomes" id="UP001431209"/>
    </source>
</evidence>
<dbReference type="InterPro" id="IPR006693">
    <property type="entry name" value="AB_hydrolase_lipase"/>
</dbReference>
<evidence type="ECO:0000259" key="3">
    <source>
        <dbReference type="Pfam" id="PF04083"/>
    </source>
</evidence>
<reference evidence="4 5" key="1">
    <citation type="submission" date="2024-03" db="EMBL/GenBank/DDBJ databases">
        <title>The Acrasis kona genome and developmental transcriptomes reveal deep origins of eukaryotic multicellular pathways.</title>
        <authorList>
            <person name="Sheikh S."/>
            <person name="Fu C.-J."/>
            <person name="Brown M.W."/>
            <person name="Baldauf S.L."/>
        </authorList>
    </citation>
    <scope>NUCLEOTIDE SEQUENCE [LARGE SCALE GENOMIC DNA]</scope>
    <source>
        <strain evidence="4 5">ATCC MYA-3509</strain>
    </source>
</reference>
<keyword evidence="2" id="KW-0732">Signal</keyword>
<feature type="chain" id="PRO_5044025393" description="Partial AB-hydrolase lipase domain-containing protein" evidence="2">
    <location>
        <begin position="23"/>
        <end position="353"/>
    </location>
</feature>
<dbReference type="SUPFAM" id="SSF53474">
    <property type="entry name" value="alpha/beta-Hydrolases"/>
    <property type="match status" value="1"/>
</dbReference>
<sequence length="353" mass="40663">MKSMDHLRTYSLLLALLSDVWHNLVTLMRTLTYNVYSSLNVDMLPVEKIIKERPDFRIERHWAETKDGMTLMLYRIHKKDFDAAKVVLLQHGLVENSSTFMTCGNESITHRLVDQGYDVWLASNRASFYGQMTKTESGRVKPNKRIFEPSFWEYSMDELIHLDFPACFDYVLNETKVDKINFVGQSQGCVQVMCSMCEMPQIRQGLKNIVLISPALLLQKYPSNIVIRSMMLIPDSLLGTREFLMFFIVLQQMLPTFLVGFLGYVAARLLGFLQCSPWSYSANKRWSTLFSGILFGCTSVKNIKHWVEVLRRGGAISKYGKTDLYQLDKLIDSWSDKCPNVMCILGDKDYVAD</sequence>
<organism evidence="4 5">
    <name type="scientific">Acrasis kona</name>
    <dbReference type="NCBI Taxonomy" id="1008807"/>
    <lineage>
        <taxon>Eukaryota</taxon>
        <taxon>Discoba</taxon>
        <taxon>Heterolobosea</taxon>
        <taxon>Tetramitia</taxon>
        <taxon>Eutetramitia</taxon>
        <taxon>Acrasidae</taxon>
        <taxon>Acrasis</taxon>
    </lineage>
</organism>
<accession>A0AAW2Z3L0</accession>
<feature type="domain" description="Partial AB-hydrolase lipase" evidence="3">
    <location>
        <begin position="53"/>
        <end position="102"/>
    </location>
</feature>
<keyword evidence="1" id="KW-0812">Transmembrane</keyword>